<comment type="caution">
    <text evidence="1">The sequence shown here is derived from an EMBL/GenBank/DDBJ whole genome shotgun (WGS) entry which is preliminary data.</text>
</comment>
<name>A0ABS8JM31_9GAMM</name>
<dbReference type="EMBL" id="JAJGAK010000005">
    <property type="protein sequence ID" value="MCC8364498.1"/>
    <property type="molecule type" value="Genomic_DNA"/>
</dbReference>
<sequence>MKIVLEFPKPIADALQAAARQSGDEVIDIVVEAIRSSELVQRALADSYPIDLTNQLLAEVKRD</sequence>
<gene>
    <name evidence="1" type="ORF">LK996_15610</name>
</gene>
<dbReference type="Proteomes" id="UP001165293">
    <property type="component" value="Unassembled WGS sequence"/>
</dbReference>
<keyword evidence="2" id="KW-1185">Reference proteome</keyword>
<evidence type="ECO:0000313" key="2">
    <source>
        <dbReference type="Proteomes" id="UP001165293"/>
    </source>
</evidence>
<organism evidence="1 2">
    <name type="scientific">Noviluteimonas lactosilytica</name>
    <dbReference type="NCBI Taxonomy" id="2888523"/>
    <lineage>
        <taxon>Bacteria</taxon>
        <taxon>Pseudomonadati</taxon>
        <taxon>Pseudomonadota</taxon>
        <taxon>Gammaproteobacteria</taxon>
        <taxon>Lysobacterales</taxon>
        <taxon>Lysobacteraceae</taxon>
        <taxon>Noviluteimonas</taxon>
    </lineage>
</organism>
<reference evidence="1" key="1">
    <citation type="submission" date="2021-10" db="EMBL/GenBank/DDBJ databases">
        <authorList>
            <person name="Lyu M."/>
            <person name="Wang X."/>
            <person name="Meng X."/>
            <person name="Xu K."/>
        </authorList>
    </citation>
    <scope>NUCLEOTIDE SEQUENCE</scope>
    <source>
        <strain evidence="1">A6</strain>
    </source>
</reference>
<dbReference type="RefSeq" id="WP_230528300.1">
    <property type="nucleotide sequence ID" value="NZ_JAJGAK010000005.1"/>
</dbReference>
<protein>
    <submittedName>
        <fullName evidence="1">Uncharacterized protein</fullName>
    </submittedName>
</protein>
<proteinExistence type="predicted"/>
<evidence type="ECO:0000313" key="1">
    <source>
        <dbReference type="EMBL" id="MCC8364498.1"/>
    </source>
</evidence>
<accession>A0ABS8JM31</accession>